<comment type="caution">
    <text evidence="11">The sequence shown here is derived from an EMBL/GenBank/DDBJ whole genome shotgun (WGS) entry which is preliminary data.</text>
</comment>
<dbReference type="PANTHER" id="PTHR24394">
    <property type="entry name" value="ZINC FINGER PROTEIN"/>
    <property type="match status" value="1"/>
</dbReference>
<evidence type="ECO:0000256" key="3">
    <source>
        <dbReference type="ARBA" id="ARBA00022737"/>
    </source>
</evidence>
<gene>
    <name evidence="11" type="ORF">WA026_008208</name>
</gene>
<evidence type="ECO:0000256" key="7">
    <source>
        <dbReference type="ARBA" id="ARBA00023163"/>
    </source>
</evidence>
<keyword evidence="3" id="KW-0677">Repeat</keyword>
<evidence type="ECO:0000256" key="8">
    <source>
        <dbReference type="ARBA" id="ARBA00023242"/>
    </source>
</evidence>
<evidence type="ECO:0000259" key="10">
    <source>
        <dbReference type="PROSITE" id="PS50157"/>
    </source>
</evidence>
<keyword evidence="7" id="KW-0804">Transcription</keyword>
<dbReference type="PROSITE" id="PS00028">
    <property type="entry name" value="ZINC_FINGER_C2H2_1"/>
    <property type="match status" value="5"/>
</dbReference>
<evidence type="ECO:0000256" key="4">
    <source>
        <dbReference type="ARBA" id="ARBA00022771"/>
    </source>
</evidence>
<dbReference type="SUPFAM" id="SSF57667">
    <property type="entry name" value="beta-beta-alpha zinc fingers"/>
    <property type="match status" value="2"/>
</dbReference>
<keyword evidence="6" id="KW-0805">Transcription regulation</keyword>
<dbReference type="InterPro" id="IPR013087">
    <property type="entry name" value="Znf_C2H2_type"/>
</dbReference>
<protein>
    <recommendedName>
        <fullName evidence="10">C2H2-type domain-containing protein</fullName>
    </recommendedName>
</protein>
<dbReference type="GO" id="GO:0005634">
    <property type="term" value="C:nucleus"/>
    <property type="evidence" value="ECO:0007669"/>
    <property type="project" value="UniProtKB-SubCell"/>
</dbReference>
<organism evidence="11 12">
    <name type="scientific">Henosepilachna vigintioctopunctata</name>
    <dbReference type="NCBI Taxonomy" id="420089"/>
    <lineage>
        <taxon>Eukaryota</taxon>
        <taxon>Metazoa</taxon>
        <taxon>Ecdysozoa</taxon>
        <taxon>Arthropoda</taxon>
        <taxon>Hexapoda</taxon>
        <taxon>Insecta</taxon>
        <taxon>Pterygota</taxon>
        <taxon>Neoptera</taxon>
        <taxon>Endopterygota</taxon>
        <taxon>Coleoptera</taxon>
        <taxon>Polyphaga</taxon>
        <taxon>Cucujiformia</taxon>
        <taxon>Coccinelloidea</taxon>
        <taxon>Coccinellidae</taxon>
        <taxon>Epilachninae</taxon>
        <taxon>Epilachnini</taxon>
        <taxon>Henosepilachna</taxon>
    </lineage>
</organism>
<dbReference type="Gene3D" id="3.30.160.60">
    <property type="entry name" value="Classic Zinc Finger"/>
    <property type="match status" value="3"/>
</dbReference>
<evidence type="ECO:0000256" key="6">
    <source>
        <dbReference type="ARBA" id="ARBA00023015"/>
    </source>
</evidence>
<feature type="domain" description="C2H2-type" evidence="10">
    <location>
        <begin position="402"/>
        <end position="429"/>
    </location>
</feature>
<dbReference type="FunFam" id="3.30.160.60:FF:000340">
    <property type="entry name" value="zinc finger protein 473 isoform X1"/>
    <property type="match status" value="1"/>
</dbReference>
<dbReference type="FunFam" id="3.30.160.60:FF:000621">
    <property type="entry name" value="FLT3-interacting zinc finger 1"/>
    <property type="match status" value="1"/>
</dbReference>
<dbReference type="GO" id="GO:0000981">
    <property type="term" value="F:DNA-binding transcription factor activity, RNA polymerase II-specific"/>
    <property type="evidence" value="ECO:0007669"/>
    <property type="project" value="TreeGrafter"/>
</dbReference>
<proteinExistence type="predicted"/>
<name>A0AAW1TRF6_9CUCU</name>
<feature type="domain" description="C2H2-type" evidence="10">
    <location>
        <begin position="374"/>
        <end position="401"/>
    </location>
</feature>
<dbReference type="SMART" id="SM00355">
    <property type="entry name" value="ZnF_C2H2"/>
    <property type="match status" value="5"/>
</dbReference>
<dbReference type="PANTHER" id="PTHR24394:SF29">
    <property type="entry name" value="MYONEURIN"/>
    <property type="match status" value="1"/>
</dbReference>
<sequence>MDAFNQDQSYNWQSYNQQNYNEEIYNQHYQPGEYESQSQSQVQYSSPVYLSLKICDAFRCVSETAIQRAKGAQTELVIDEERILDMDTKKIVGEIELEKSDDSDSHTSDSVPVPFQNNQCQTLYTQPQPSWWQTNENGAFEYLPPVTNPTVVSNSEVPNAPIQGALPIINDRVSHRTKKPKIYNCTACIGCFTSLGHLKRHALKVHKNALTSNGEPYSDTLPVCYQQDIAKNITVTHLNSTGELQRTVDFTEATQPLSSLVTTSHSYNTKITLGNMERRIDDITADYEEDHKPSISEQSSPIDTISSVVEKKFEVELTLKKKSDKGVHNKNKSKKTSSVQSEDDVHCSYCNRTFNHPCYLKQHINTIHCGKKTFKCLNCGKGFDSQNSCEQHQKKHSGEKPFKCKICPKQFNHKTDLRRHISSHDGNKPYKCEICKKGFIRRDHMMKHRDTHIRRAQKEAFAVSKENVLK</sequence>
<dbReference type="AlphaFoldDB" id="A0AAW1TRF6"/>
<keyword evidence="5" id="KW-0862">Zinc</keyword>
<keyword evidence="12" id="KW-1185">Reference proteome</keyword>
<evidence type="ECO:0000313" key="11">
    <source>
        <dbReference type="EMBL" id="KAK9870647.1"/>
    </source>
</evidence>
<dbReference type="Pfam" id="PF00096">
    <property type="entry name" value="zf-C2H2"/>
    <property type="match status" value="3"/>
</dbReference>
<accession>A0AAW1TRF6</accession>
<dbReference type="PROSITE" id="PS50157">
    <property type="entry name" value="ZINC_FINGER_C2H2_2"/>
    <property type="match status" value="5"/>
</dbReference>
<feature type="domain" description="C2H2-type" evidence="10">
    <location>
        <begin position="430"/>
        <end position="457"/>
    </location>
</feature>
<dbReference type="EMBL" id="JARQZJ010000003">
    <property type="protein sequence ID" value="KAK9870647.1"/>
    <property type="molecule type" value="Genomic_DNA"/>
</dbReference>
<keyword evidence="2" id="KW-0479">Metal-binding</keyword>
<keyword evidence="8" id="KW-0539">Nucleus</keyword>
<comment type="subcellular location">
    <subcellularLocation>
        <location evidence="1">Nucleus</location>
    </subcellularLocation>
</comment>
<evidence type="ECO:0000256" key="1">
    <source>
        <dbReference type="ARBA" id="ARBA00004123"/>
    </source>
</evidence>
<evidence type="ECO:0000256" key="5">
    <source>
        <dbReference type="ARBA" id="ARBA00022833"/>
    </source>
</evidence>
<evidence type="ECO:0000313" key="12">
    <source>
        <dbReference type="Proteomes" id="UP001431783"/>
    </source>
</evidence>
<feature type="domain" description="C2H2-type" evidence="10">
    <location>
        <begin position="345"/>
        <end position="373"/>
    </location>
</feature>
<dbReference type="GO" id="GO:0008270">
    <property type="term" value="F:zinc ion binding"/>
    <property type="evidence" value="ECO:0007669"/>
    <property type="project" value="UniProtKB-KW"/>
</dbReference>
<dbReference type="Proteomes" id="UP001431783">
    <property type="component" value="Unassembled WGS sequence"/>
</dbReference>
<keyword evidence="4 9" id="KW-0863">Zinc-finger</keyword>
<dbReference type="InterPro" id="IPR036236">
    <property type="entry name" value="Znf_C2H2_sf"/>
</dbReference>
<evidence type="ECO:0000256" key="9">
    <source>
        <dbReference type="PROSITE-ProRule" id="PRU00042"/>
    </source>
</evidence>
<reference evidence="11 12" key="1">
    <citation type="submission" date="2023-03" db="EMBL/GenBank/DDBJ databases">
        <title>Genome insight into feeding habits of ladybird beetles.</title>
        <authorList>
            <person name="Li H.-S."/>
            <person name="Huang Y.-H."/>
            <person name="Pang H."/>
        </authorList>
    </citation>
    <scope>NUCLEOTIDE SEQUENCE [LARGE SCALE GENOMIC DNA]</scope>
    <source>
        <strain evidence="11">SYSU_2023b</strain>
        <tissue evidence="11">Whole body</tissue>
    </source>
</reference>
<feature type="domain" description="C2H2-type" evidence="10">
    <location>
        <begin position="183"/>
        <end position="211"/>
    </location>
</feature>
<evidence type="ECO:0000256" key="2">
    <source>
        <dbReference type="ARBA" id="ARBA00022723"/>
    </source>
</evidence>